<comment type="subcellular location">
    <subcellularLocation>
        <location evidence="3 20">Cytoplasm</location>
    </subcellularLocation>
</comment>
<keyword evidence="9 20" id="KW-0132">Cell division</keyword>
<feature type="active site" evidence="20">
    <location>
        <position position="159"/>
    </location>
</feature>
<evidence type="ECO:0000256" key="17">
    <source>
        <dbReference type="ARBA" id="ARBA00023316"/>
    </source>
</evidence>
<evidence type="ECO:0000256" key="7">
    <source>
        <dbReference type="ARBA" id="ARBA00015188"/>
    </source>
</evidence>
<comment type="cofactor">
    <cofactor evidence="1 20">
        <name>FAD</name>
        <dbReference type="ChEBI" id="CHEBI:57692"/>
    </cofactor>
</comment>
<evidence type="ECO:0000256" key="6">
    <source>
        <dbReference type="ARBA" id="ARBA00012518"/>
    </source>
</evidence>
<dbReference type="NCBIfam" id="NF000755">
    <property type="entry name" value="PRK00046.1"/>
    <property type="match status" value="1"/>
</dbReference>
<evidence type="ECO:0000256" key="15">
    <source>
        <dbReference type="ARBA" id="ARBA00023002"/>
    </source>
</evidence>
<evidence type="ECO:0000256" key="14">
    <source>
        <dbReference type="ARBA" id="ARBA00022984"/>
    </source>
</evidence>
<evidence type="ECO:0000313" key="23">
    <source>
        <dbReference type="Proteomes" id="UP000274346"/>
    </source>
</evidence>
<evidence type="ECO:0000256" key="16">
    <source>
        <dbReference type="ARBA" id="ARBA00023306"/>
    </source>
</evidence>
<comment type="catalytic activity">
    <reaction evidence="19 20">
        <text>UDP-N-acetyl-alpha-D-muramate + NADP(+) = UDP-N-acetyl-3-O-(1-carboxyvinyl)-alpha-D-glucosamine + NADPH + H(+)</text>
        <dbReference type="Rhea" id="RHEA:12248"/>
        <dbReference type="ChEBI" id="CHEBI:15378"/>
        <dbReference type="ChEBI" id="CHEBI:57783"/>
        <dbReference type="ChEBI" id="CHEBI:58349"/>
        <dbReference type="ChEBI" id="CHEBI:68483"/>
        <dbReference type="ChEBI" id="CHEBI:70757"/>
        <dbReference type="EC" id="1.3.1.98"/>
    </reaction>
</comment>
<dbReference type="InterPro" id="IPR036635">
    <property type="entry name" value="MurB_C_sf"/>
</dbReference>
<dbReference type="FunFam" id="3.30.465.10:FF:000018">
    <property type="entry name" value="UDP-N-acetylenolpyruvoylglucosamine reductase"/>
    <property type="match status" value="1"/>
</dbReference>
<dbReference type="Gene3D" id="3.30.43.10">
    <property type="entry name" value="Uridine Diphospho-n-acetylenolpyruvylglucosamine Reductase, domain 2"/>
    <property type="match status" value="1"/>
</dbReference>
<dbReference type="Gene3D" id="3.90.78.10">
    <property type="entry name" value="UDP-N-acetylenolpyruvoylglucosamine reductase, C-terminal domain"/>
    <property type="match status" value="1"/>
</dbReference>
<accession>A0A3P8JUA8</accession>
<dbReference type="InterPro" id="IPR036318">
    <property type="entry name" value="FAD-bd_PCMH-like_sf"/>
</dbReference>
<keyword evidence="8 20" id="KW-0963">Cytoplasm</keyword>
<dbReference type="KEGG" id="rtg:NCTC13098_06961"/>
<evidence type="ECO:0000256" key="19">
    <source>
        <dbReference type="ARBA" id="ARBA00048914"/>
    </source>
</evidence>
<dbReference type="GO" id="GO:0008762">
    <property type="term" value="F:UDP-N-acetylmuramate dehydrogenase activity"/>
    <property type="evidence" value="ECO:0007669"/>
    <property type="project" value="UniProtKB-UniRule"/>
</dbReference>
<dbReference type="GO" id="GO:0051301">
    <property type="term" value="P:cell division"/>
    <property type="evidence" value="ECO:0007669"/>
    <property type="project" value="UniProtKB-KW"/>
</dbReference>
<dbReference type="Gene3D" id="3.30.465.10">
    <property type="match status" value="1"/>
</dbReference>
<reference evidence="22 23" key="1">
    <citation type="submission" date="2018-12" db="EMBL/GenBank/DDBJ databases">
        <authorList>
            <consortium name="Pathogen Informatics"/>
        </authorList>
    </citation>
    <scope>NUCLEOTIDE SEQUENCE [LARGE SCALE GENOMIC DNA]</scope>
    <source>
        <strain evidence="22 23">NCTC13098</strain>
    </source>
</reference>
<dbReference type="EMBL" id="LR131271">
    <property type="protein sequence ID" value="VDR30508.1"/>
    <property type="molecule type" value="Genomic_DNA"/>
</dbReference>
<keyword evidence="15 20" id="KW-0560">Oxidoreductase</keyword>
<evidence type="ECO:0000313" key="22">
    <source>
        <dbReference type="EMBL" id="VDR30508.1"/>
    </source>
</evidence>
<evidence type="ECO:0000256" key="1">
    <source>
        <dbReference type="ARBA" id="ARBA00001974"/>
    </source>
</evidence>
<evidence type="ECO:0000256" key="2">
    <source>
        <dbReference type="ARBA" id="ARBA00003921"/>
    </source>
</evidence>
<keyword evidence="14 20" id="KW-0573">Peptidoglycan synthesis</keyword>
<comment type="function">
    <text evidence="2 20">Cell wall formation.</text>
</comment>
<dbReference type="HAMAP" id="MF_00037">
    <property type="entry name" value="MurB"/>
    <property type="match status" value="1"/>
</dbReference>
<dbReference type="Pfam" id="PF02873">
    <property type="entry name" value="MurB_C"/>
    <property type="match status" value="1"/>
</dbReference>
<dbReference type="SUPFAM" id="SSF56194">
    <property type="entry name" value="Uridine diphospho-N-Acetylenolpyruvylglucosamine reductase, MurB, C-terminal domain"/>
    <property type="match status" value="1"/>
</dbReference>
<dbReference type="EC" id="1.3.1.98" evidence="6 20"/>
<organism evidence="22 23">
    <name type="scientific">Raoultella terrigena</name>
    <name type="common">Klebsiella terrigena</name>
    <dbReference type="NCBI Taxonomy" id="577"/>
    <lineage>
        <taxon>Bacteria</taxon>
        <taxon>Pseudomonadati</taxon>
        <taxon>Pseudomonadota</taxon>
        <taxon>Gammaproteobacteria</taxon>
        <taxon>Enterobacterales</taxon>
        <taxon>Enterobacteriaceae</taxon>
        <taxon>Klebsiella/Raoultella group</taxon>
        <taxon>Raoultella</taxon>
    </lineage>
</organism>
<keyword evidence="17 20" id="KW-0961">Cell wall biogenesis/degradation</keyword>
<evidence type="ECO:0000259" key="21">
    <source>
        <dbReference type="PROSITE" id="PS51387"/>
    </source>
</evidence>
<dbReference type="Proteomes" id="UP000274346">
    <property type="component" value="Chromosome"/>
</dbReference>
<evidence type="ECO:0000256" key="9">
    <source>
        <dbReference type="ARBA" id="ARBA00022618"/>
    </source>
</evidence>
<comment type="caution">
    <text evidence="20">Lacks conserved residue(s) required for the propagation of feature annotation.</text>
</comment>
<evidence type="ECO:0000256" key="18">
    <source>
        <dbReference type="ARBA" id="ARBA00031026"/>
    </source>
</evidence>
<dbReference type="InterPro" id="IPR016169">
    <property type="entry name" value="FAD-bd_PCMH_sub2"/>
</dbReference>
<dbReference type="GO" id="GO:0071949">
    <property type="term" value="F:FAD binding"/>
    <property type="evidence" value="ECO:0007669"/>
    <property type="project" value="InterPro"/>
</dbReference>
<keyword evidence="10 20" id="KW-0285">Flavoprotein</keyword>
<feature type="active site" description="Proton donor" evidence="20">
    <location>
        <position position="229"/>
    </location>
</feature>
<dbReference type="PANTHER" id="PTHR21071:SF4">
    <property type="entry name" value="UDP-N-ACETYLENOLPYRUVOYLGLUCOSAMINE REDUCTASE"/>
    <property type="match status" value="1"/>
</dbReference>
<dbReference type="GO" id="GO:0005829">
    <property type="term" value="C:cytosol"/>
    <property type="evidence" value="ECO:0007669"/>
    <property type="project" value="TreeGrafter"/>
</dbReference>
<evidence type="ECO:0000256" key="20">
    <source>
        <dbReference type="HAMAP-Rule" id="MF_00037"/>
    </source>
</evidence>
<dbReference type="InterPro" id="IPR016167">
    <property type="entry name" value="FAD-bd_PCMH_sub1"/>
</dbReference>
<dbReference type="InterPro" id="IPR011601">
    <property type="entry name" value="MurB_C"/>
</dbReference>
<evidence type="ECO:0000256" key="8">
    <source>
        <dbReference type="ARBA" id="ARBA00022490"/>
    </source>
</evidence>
<evidence type="ECO:0000256" key="5">
    <source>
        <dbReference type="ARBA" id="ARBA00010485"/>
    </source>
</evidence>
<comment type="pathway">
    <text evidence="4 20">Cell wall biogenesis; peptidoglycan biosynthesis.</text>
</comment>
<dbReference type="GO" id="GO:0071555">
    <property type="term" value="P:cell wall organization"/>
    <property type="evidence" value="ECO:0007669"/>
    <property type="project" value="UniProtKB-KW"/>
</dbReference>
<evidence type="ECO:0000256" key="11">
    <source>
        <dbReference type="ARBA" id="ARBA00022827"/>
    </source>
</evidence>
<keyword evidence="16 20" id="KW-0131">Cell cycle</keyword>
<dbReference type="GO" id="GO:0008360">
    <property type="term" value="P:regulation of cell shape"/>
    <property type="evidence" value="ECO:0007669"/>
    <property type="project" value="UniProtKB-KW"/>
</dbReference>
<dbReference type="NCBIfam" id="TIGR00179">
    <property type="entry name" value="murB"/>
    <property type="match status" value="1"/>
</dbReference>
<comment type="similarity">
    <text evidence="5 20">Belongs to the MurB family.</text>
</comment>
<protein>
    <recommendedName>
        <fullName evidence="7 20">UDP-N-acetylenolpyruvoylglucosamine reductase</fullName>
        <ecNumber evidence="6 20">1.3.1.98</ecNumber>
    </recommendedName>
    <alternativeName>
        <fullName evidence="18 20">UDP-N-acetylmuramate dehydrogenase</fullName>
    </alternativeName>
</protein>
<dbReference type="PROSITE" id="PS51387">
    <property type="entry name" value="FAD_PCMH"/>
    <property type="match status" value="1"/>
</dbReference>
<name>A0A3P8JUA8_RAOTE</name>
<keyword evidence="11 20" id="KW-0274">FAD</keyword>
<keyword evidence="13 20" id="KW-0133">Cell shape</keyword>
<keyword evidence="12 20" id="KW-0521">NADP</keyword>
<evidence type="ECO:0000256" key="3">
    <source>
        <dbReference type="ARBA" id="ARBA00004496"/>
    </source>
</evidence>
<dbReference type="InterPro" id="IPR016166">
    <property type="entry name" value="FAD-bd_PCMH"/>
</dbReference>
<evidence type="ECO:0000256" key="10">
    <source>
        <dbReference type="ARBA" id="ARBA00022630"/>
    </source>
</evidence>
<dbReference type="Pfam" id="PF01565">
    <property type="entry name" value="FAD_binding_4"/>
    <property type="match status" value="1"/>
</dbReference>
<evidence type="ECO:0000256" key="12">
    <source>
        <dbReference type="ARBA" id="ARBA00022857"/>
    </source>
</evidence>
<evidence type="ECO:0000256" key="4">
    <source>
        <dbReference type="ARBA" id="ARBA00004752"/>
    </source>
</evidence>
<dbReference type="PANTHER" id="PTHR21071">
    <property type="entry name" value="UDP-N-ACETYLENOLPYRUVOYLGLUCOSAMINE REDUCTASE"/>
    <property type="match status" value="1"/>
</dbReference>
<dbReference type="SUPFAM" id="SSF56176">
    <property type="entry name" value="FAD-binding/transporter-associated domain-like"/>
    <property type="match status" value="1"/>
</dbReference>
<dbReference type="GO" id="GO:0009252">
    <property type="term" value="P:peptidoglycan biosynthetic process"/>
    <property type="evidence" value="ECO:0007669"/>
    <property type="project" value="UniProtKB-UniRule"/>
</dbReference>
<sequence>MNHSLKPWNTFGIDRTAKAIVRAENEQQLLSAWQDATAEEQPVLILGEGSNVLFLKDYSGTVIINRILGIEVTETPEAWHLHVGAGENWHHLVQFTLDKEMPGLENLALIPGCAGSSPIQNIGAYGVELQRVCLYVDCIELATGHKQRLSANECRFGYRDSIFKHEYQDRYAIVSVGLRLPKAWQPVLSYGDLVRLDPNTVTPRQVFDAVCHMRMTKLPDPKVNGNAGSFFKNPVISAEKGQELLAAFPNAPHYPQVDGSIKLAAGWLIDQCQLKGKTIGGAAVHRQQALVLINDHHATSDDVIDLAHYVRQRLARCLTSGCSPKSALLAQPVKLTLRRRLHEGQHHSPDPDIYSG</sequence>
<gene>
    <name evidence="20 22" type="primary">murB</name>
    <name evidence="22" type="ORF">NCTC13098_06961</name>
</gene>
<evidence type="ECO:0000256" key="13">
    <source>
        <dbReference type="ARBA" id="ARBA00022960"/>
    </source>
</evidence>
<dbReference type="UniPathway" id="UPA00219"/>
<feature type="domain" description="FAD-binding PCMH-type" evidence="21">
    <location>
        <begin position="13"/>
        <end position="183"/>
    </location>
</feature>
<dbReference type="InterPro" id="IPR003170">
    <property type="entry name" value="MurB"/>
</dbReference>
<dbReference type="InterPro" id="IPR006094">
    <property type="entry name" value="Oxid_FAD_bind_N"/>
</dbReference>
<dbReference type="AlphaFoldDB" id="A0A3P8JUA8"/>
<proteinExistence type="inferred from homology"/>